<proteinExistence type="predicted"/>
<dbReference type="InterPro" id="IPR006121">
    <property type="entry name" value="HMA_dom"/>
</dbReference>
<dbReference type="InterPro" id="IPR036163">
    <property type="entry name" value="HMA_dom_sf"/>
</dbReference>
<feature type="domain" description="HMA" evidence="2">
    <location>
        <begin position="17"/>
        <end position="84"/>
    </location>
</feature>
<name>A0A5C7GUY7_9ROSI</name>
<dbReference type="GO" id="GO:0046872">
    <property type="term" value="F:metal ion binding"/>
    <property type="evidence" value="ECO:0007669"/>
    <property type="project" value="UniProtKB-KW"/>
</dbReference>
<dbReference type="AlphaFoldDB" id="A0A5C7GUY7"/>
<reference evidence="4" key="1">
    <citation type="journal article" date="2019" name="Gigascience">
        <title>De novo genome assembly of the endangered Acer yangbiense, a plant species with extremely small populations endemic to Yunnan Province, China.</title>
        <authorList>
            <person name="Yang J."/>
            <person name="Wariss H.M."/>
            <person name="Tao L."/>
            <person name="Zhang R."/>
            <person name="Yun Q."/>
            <person name="Hollingsworth P."/>
            <person name="Dao Z."/>
            <person name="Luo G."/>
            <person name="Guo H."/>
            <person name="Ma Y."/>
            <person name="Sun W."/>
        </authorList>
    </citation>
    <scope>NUCLEOTIDE SEQUENCE [LARGE SCALE GENOMIC DNA]</scope>
    <source>
        <strain evidence="4">cv. Malutang</strain>
    </source>
</reference>
<dbReference type="CDD" id="cd00371">
    <property type="entry name" value="HMA"/>
    <property type="match status" value="1"/>
</dbReference>
<dbReference type="Gene3D" id="3.30.70.100">
    <property type="match status" value="1"/>
</dbReference>
<evidence type="ECO:0000256" key="1">
    <source>
        <dbReference type="ARBA" id="ARBA00022723"/>
    </source>
</evidence>
<dbReference type="Pfam" id="PF00403">
    <property type="entry name" value="HMA"/>
    <property type="match status" value="1"/>
</dbReference>
<sequence length="135" mass="15787">MADMQIVAAGASKNVEAQYVELMVPLYSHGCERKVKKTLSNLKGIYSVNVDYYEQKVTVWGICNKYDVLERMRSKRKDARFWNPEDNIVFEKSSQPCNINSPPRKIPTKPYLTLIRAQSLNWKAWKKVFNRSYSF</sequence>
<comment type="caution">
    <text evidence="3">The sequence shown here is derived from an EMBL/GenBank/DDBJ whole genome shotgun (WGS) entry which is preliminary data.</text>
</comment>
<evidence type="ECO:0000313" key="3">
    <source>
        <dbReference type="EMBL" id="TXG48493.1"/>
    </source>
</evidence>
<accession>A0A5C7GUY7</accession>
<evidence type="ECO:0000313" key="4">
    <source>
        <dbReference type="Proteomes" id="UP000323000"/>
    </source>
</evidence>
<dbReference type="OrthoDB" id="603535at2759"/>
<gene>
    <name evidence="3" type="ORF">EZV62_024368</name>
</gene>
<dbReference type="PANTHER" id="PTHR22814:SF305">
    <property type="entry name" value="HEAVY METAL TRANSPORT_DETOXIFICATION SUPERFAMILY PROTEIN"/>
    <property type="match status" value="1"/>
</dbReference>
<dbReference type="SUPFAM" id="SSF55008">
    <property type="entry name" value="HMA, heavy metal-associated domain"/>
    <property type="match status" value="1"/>
</dbReference>
<keyword evidence="4" id="KW-1185">Reference proteome</keyword>
<dbReference type="PANTHER" id="PTHR22814">
    <property type="entry name" value="COPPER TRANSPORT PROTEIN ATOX1-RELATED"/>
    <property type="match status" value="1"/>
</dbReference>
<dbReference type="Proteomes" id="UP000323000">
    <property type="component" value="Chromosome 12"/>
</dbReference>
<dbReference type="PROSITE" id="PS50846">
    <property type="entry name" value="HMA_2"/>
    <property type="match status" value="1"/>
</dbReference>
<dbReference type="EMBL" id="VAHF01000012">
    <property type="protein sequence ID" value="TXG48493.1"/>
    <property type="molecule type" value="Genomic_DNA"/>
</dbReference>
<protein>
    <recommendedName>
        <fullName evidence="2">HMA domain-containing protein</fullName>
    </recommendedName>
</protein>
<organism evidence="3 4">
    <name type="scientific">Acer yangbiense</name>
    <dbReference type="NCBI Taxonomy" id="1000413"/>
    <lineage>
        <taxon>Eukaryota</taxon>
        <taxon>Viridiplantae</taxon>
        <taxon>Streptophyta</taxon>
        <taxon>Embryophyta</taxon>
        <taxon>Tracheophyta</taxon>
        <taxon>Spermatophyta</taxon>
        <taxon>Magnoliopsida</taxon>
        <taxon>eudicotyledons</taxon>
        <taxon>Gunneridae</taxon>
        <taxon>Pentapetalae</taxon>
        <taxon>rosids</taxon>
        <taxon>malvids</taxon>
        <taxon>Sapindales</taxon>
        <taxon>Sapindaceae</taxon>
        <taxon>Hippocastanoideae</taxon>
        <taxon>Acereae</taxon>
        <taxon>Acer</taxon>
    </lineage>
</organism>
<keyword evidence="1" id="KW-0479">Metal-binding</keyword>
<evidence type="ECO:0000259" key="2">
    <source>
        <dbReference type="PROSITE" id="PS50846"/>
    </source>
</evidence>